<dbReference type="InterPro" id="IPR015943">
    <property type="entry name" value="WD40/YVTN_repeat-like_dom_sf"/>
</dbReference>
<evidence type="ECO:0000313" key="6">
    <source>
        <dbReference type="Proteomes" id="UP000325780"/>
    </source>
</evidence>
<accession>A0A5N6U9V0</accession>
<feature type="repeat" description="WD" evidence="3">
    <location>
        <begin position="1087"/>
        <end position="1128"/>
    </location>
</feature>
<protein>
    <submittedName>
        <fullName evidence="5">Quinon protein alcohol dehydrogenase-like superfamily</fullName>
    </submittedName>
</protein>
<dbReference type="SUPFAM" id="SSF50952">
    <property type="entry name" value="Soluble quinoprotein glucose dehydrogenase"/>
    <property type="match status" value="1"/>
</dbReference>
<dbReference type="InterPro" id="IPR050349">
    <property type="entry name" value="WD_LIS1/nudF_dynein_reg"/>
</dbReference>
<dbReference type="SUPFAM" id="SSF50998">
    <property type="entry name" value="Quinoprotein alcohol dehydrogenase-like"/>
    <property type="match status" value="1"/>
</dbReference>
<dbReference type="InterPro" id="IPR001680">
    <property type="entry name" value="WD40_rpt"/>
</dbReference>
<dbReference type="InterPro" id="IPR020472">
    <property type="entry name" value="WD40_PAC1"/>
</dbReference>
<feature type="repeat" description="WD" evidence="3">
    <location>
        <begin position="961"/>
        <end position="1002"/>
    </location>
</feature>
<evidence type="ECO:0000256" key="2">
    <source>
        <dbReference type="ARBA" id="ARBA00022737"/>
    </source>
</evidence>
<feature type="domain" description="Nephrocystin 3-like N-terminal" evidence="4">
    <location>
        <begin position="69"/>
        <end position="235"/>
    </location>
</feature>
<dbReference type="AlphaFoldDB" id="A0A5N6U9V0"/>
<keyword evidence="1 3" id="KW-0853">WD repeat</keyword>
<dbReference type="InterPro" id="IPR019775">
    <property type="entry name" value="WD40_repeat_CS"/>
</dbReference>
<feature type="repeat" description="WD" evidence="3">
    <location>
        <begin position="615"/>
        <end position="656"/>
    </location>
</feature>
<dbReference type="PROSITE" id="PS50294">
    <property type="entry name" value="WD_REPEATS_REGION"/>
    <property type="match status" value="11"/>
</dbReference>
<dbReference type="PROSITE" id="PS50082">
    <property type="entry name" value="WD_REPEATS_2"/>
    <property type="match status" value="11"/>
</dbReference>
<feature type="repeat" description="WD" evidence="3">
    <location>
        <begin position="919"/>
        <end position="960"/>
    </location>
</feature>
<keyword evidence="6" id="KW-1185">Reference proteome</keyword>
<evidence type="ECO:0000259" key="4">
    <source>
        <dbReference type="Pfam" id="PF24883"/>
    </source>
</evidence>
<evidence type="ECO:0000256" key="1">
    <source>
        <dbReference type="ARBA" id="ARBA00022574"/>
    </source>
</evidence>
<dbReference type="InterPro" id="IPR011047">
    <property type="entry name" value="Quinoprotein_ADH-like_sf"/>
</dbReference>
<dbReference type="Pfam" id="PF24883">
    <property type="entry name" value="NPHP3_N"/>
    <property type="match status" value="1"/>
</dbReference>
<dbReference type="Proteomes" id="UP000325780">
    <property type="component" value="Unassembled WGS sequence"/>
</dbReference>
<dbReference type="Pfam" id="PF00400">
    <property type="entry name" value="WD40"/>
    <property type="match status" value="11"/>
</dbReference>
<feature type="repeat" description="WD" evidence="3">
    <location>
        <begin position="742"/>
        <end position="783"/>
    </location>
</feature>
<dbReference type="PROSITE" id="PS00678">
    <property type="entry name" value="WD_REPEATS_1"/>
    <property type="match status" value="5"/>
</dbReference>
<reference evidence="5 6" key="1">
    <citation type="submission" date="2019-04" db="EMBL/GenBank/DDBJ databases">
        <title>Friends and foes A comparative genomics study of 23 Aspergillus species from section Flavi.</title>
        <authorList>
            <consortium name="DOE Joint Genome Institute"/>
            <person name="Kjaerbolling I."/>
            <person name="Vesth T."/>
            <person name="Frisvad J.C."/>
            <person name="Nybo J.L."/>
            <person name="Theobald S."/>
            <person name="Kildgaard S."/>
            <person name="Isbrandt T."/>
            <person name="Kuo A."/>
            <person name="Sato A."/>
            <person name="Lyhne E.K."/>
            <person name="Kogle M.E."/>
            <person name="Wiebenga A."/>
            <person name="Kun R.S."/>
            <person name="Lubbers R.J."/>
            <person name="Makela M.R."/>
            <person name="Barry K."/>
            <person name="Chovatia M."/>
            <person name="Clum A."/>
            <person name="Daum C."/>
            <person name="Haridas S."/>
            <person name="He G."/>
            <person name="LaButti K."/>
            <person name="Lipzen A."/>
            <person name="Mondo S."/>
            <person name="Riley R."/>
            <person name="Salamov A."/>
            <person name="Simmons B.A."/>
            <person name="Magnuson J.K."/>
            <person name="Henrissat B."/>
            <person name="Mortensen U.H."/>
            <person name="Larsen T.O."/>
            <person name="Devries R.P."/>
            <person name="Grigoriev I.V."/>
            <person name="Machida M."/>
            <person name="Baker S.E."/>
            <person name="Andersen M.R."/>
        </authorList>
    </citation>
    <scope>NUCLEOTIDE SEQUENCE [LARGE SCALE GENOMIC DNA]</scope>
    <source>
        <strain evidence="5 6">IBT 18842</strain>
    </source>
</reference>
<dbReference type="PANTHER" id="PTHR44129">
    <property type="entry name" value="WD REPEAT-CONTAINING PROTEIN POP1"/>
    <property type="match status" value="1"/>
</dbReference>
<dbReference type="Gene3D" id="3.40.50.300">
    <property type="entry name" value="P-loop containing nucleotide triphosphate hydrolases"/>
    <property type="match status" value="1"/>
</dbReference>
<dbReference type="EMBL" id="ML742024">
    <property type="protein sequence ID" value="KAE8155199.1"/>
    <property type="molecule type" value="Genomic_DNA"/>
</dbReference>
<dbReference type="CDD" id="cd00200">
    <property type="entry name" value="WD40"/>
    <property type="match status" value="2"/>
</dbReference>
<dbReference type="PRINTS" id="PR00320">
    <property type="entry name" value="GPROTEINBRPT"/>
</dbReference>
<dbReference type="InterPro" id="IPR011041">
    <property type="entry name" value="Quinoprot_gluc/sorb_DH_b-prop"/>
</dbReference>
<dbReference type="OrthoDB" id="674604at2759"/>
<evidence type="ECO:0000256" key="3">
    <source>
        <dbReference type="PROSITE-ProRule" id="PRU00221"/>
    </source>
</evidence>
<gene>
    <name evidence="5" type="ORF">BDV25DRAFT_135246</name>
</gene>
<dbReference type="InterPro" id="IPR056884">
    <property type="entry name" value="NPHP3-like_N"/>
</dbReference>
<feature type="repeat" description="WD" evidence="3">
    <location>
        <begin position="660"/>
        <end position="701"/>
    </location>
</feature>
<organism evidence="5 6">
    <name type="scientific">Aspergillus avenaceus</name>
    <dbReference type="NCBI Taxonomy" id="36643"/>
    <lineage>
        <taxon>Eukaryota</taxon>
        <taxon>Fungi</taxon>
        <taxon>Dikarya</taxon>
        <taxon>Ascomycota</taxon>
        <taxon>Pezizomycotina</taxon>
        <taxon>Eurotiomycetes</taxon>
        <taxon>Eurotiomycetidae</taxon>
        <taxon>Eurotiales</taxon>
        <taxon>Aspergillaceae</taxon>
        <taxon>Aspergillus</taxon>
        <taxon>Aspergillus subgen. Circumdati</taxon>
    </lineage>
</organism>
<dbReference type="Gene3D" id="2.130.10.10">
    <property type="entry name" value="YVTN repeat-like/Quinoprotein amine dehydrogenase"/>
    <property type="match status" value="4"/>
</dbReference>
<feature type="repeat" description="WD" evidence="3">
    <location>
        <begin position="1053"/>
        <end position="1086"/>
    </location>
</feature>
<feature type="repeat" description="WD" evidence="3">
    <location>
        <begin position="877"/>
        <end position="911"/>
    </location>
</feature>
<feature type="repeat" description="WD" evidence="3">
    <location>
        <begin position="835"/>
        <end position="876"/>
    </location>
</feature>
<sequence>MAAISTARIHDNRAYPGSFQINNTTTLSSQPTPAFDPVAEDCLRQLECPDPRVVKNRLMAHKDYLQPKSIEWFFGSTELRKWNSGRYGCLWIKGGAKKGKTMMAIGLIEQRLEFSRHDNNTVTLFFFCQYHDKALNTIAAVIKGLIRLLVNEQRNAKVVLKQRCYANYGGRDISLWETLWDMLLEMLDTCECPEICVVIDGLDECQDKDKANFLRLLVHTGSSRSPRVQWILTSRPLNLAEQIMLRGPEIVQVDLEYNSVVIAAAVDSYITAKVHDLALLYRYNEVEQYELQSQLSEQAEGTYLWVSLIFKELETASGEEALKAIMEVQPGLTDIYERAFAQISEGPPDVVKKRKRLIKTVAVSYKPLTVEEVTYLMDQERELHITDLIDRCGSILKIKDKRVHFVHRSARDYFTKEDQGFILDPDGIFDHAEIAKCCLEQLFRRLKCNIINLPSPDCMVTGPEKPEAEHPITLANIEYAATFWAQHLVEDKDNDIIQKELTSEGRVGQFLKIKLLEWLECLSLLRKLHVAKCALQSLATIINEPVLSSVVQDAMRFLLRHSYTLENWPLQVYSSAVIFSPATSFVRRHYLHQLYKWLIRPPRTEHGWSSPIMTLRGHEGMVNTVAISPDGGTIVSGSIDQTIKMWDFATGNCEKNISQKSRSSGKVTAVTFSKDGKQFASASTDGYITFWDSNTGDIHRAIDCRGIHIRTMALTFDGKNILTGDRDIRKWNAMIGVPMEILDYHEDWIQAVAVSNDNKRVVSGSGDGIIKLWDASRRDDRENPMTLRGHSSKLNAVAFSPNGDFVISGSTDKTSIIWDAITGSPVKTMKAQGSPNAHFNEVNTVCVLPNGEYIITGSSDKTIKVWDTTAGELQTILADHTDSVCELAFSTDSKYIISGSADSTIKVWGVRPLDPENVLTDHSSWVNAVTFSSDGQKVASGSFDNTIKVWDFKTGDLEMTLFGHTKQILLVAFSANGSQIASADADATIKLWDIATGKLVRTMYHSDRIQSLAISPNGDHIVSGALDGSIKLWNCSEDIFLQQPWRPRPVIATAVVFSPDGTRIASGCSDGTVKIWNVLTGVPVVTLSSHSKEVKAVAFTPDGKNILSGSLDCSMKLWESSKDTDIYVEFADTTAKSSRPAHSPLTLYEPNRTWSFSEPIKSLKFIPGNMDLTSNLGVHDPKDKGLVDGVWVRESWICFGPVGILRLPEGFKPRCHDVRDNRIVIGCTNGRVLFFEFDARAYQIYNYC</sequence>
<feature type="repeat" description="WD" evidence="3">
    <location>
        <begin position="1002"/>
        <end position="1034"/>
    </location>
</feature>
<keyword evidence="2" id="KW-0677">Repeat</keyword>
<name>A0A5N6U9V0_ASPAV</name>
<evidence type="ECO:0000313" key="5">
    <source>
        <dbReference type="EMBL" id="KAE8155199.1"/>
    </source>
</evidence>
<proteinExistence type="predicted"/>
<dbReference type="InterPro" id="IPR027417">
    <property type="entry name" value="P-loop_NTPase"/>
</dbReference>
<feature type="repeat" description="WD" evidence="3">
    <location>
        <begin position="787"/>
        <end position="828"/>
    </location>
</feature>
<dbReference type="SMART" id="SM00320">
    <property type="entry name" value="WD40"/>
    <property type="match status" value="12"/>
</dbReference>